<dbReference type="InterPro" id="IPR014001">
    <property type="entry name" value="Helicase_ATP-bd"/>
</dbReference>
<dbReference type="Gene3D" id="3.40.50.300">
    <property type="entry name" value="P-loop containing nucleotide triphosphate hydrolases"/>
    <property type="match status" value="2"/>
</dbReference>
<dbReference type="GO" id="GO:0005524">
    <property type="term" value="F:ATP binding"/>
    <property type="evidence" value="ECO:0007669"/>
    <property type="project" value="UniProtKB-KW"/>
</dbReference>
<name>A0A932GPZ3_UNCTE</name>
<comment type="similarity">
    <text evidence="11">In the C-terminal section; belongs to the helicase family. RecG subfamily.</text>
</comment>
<dbReference type="GO" id="GO:0016787">
    <property type="term" value="F:hydrolase activity"/>
    <property type="evidence" value="ECO:0007669"/>
    <property type="project" value="UniProtKB-KW"/>
</dbReference>
<dbReference type="InterPro" id="IPR036101">
    <property type="entry name" value="CarD-like/TRCF_RID_sf"/>
</dbReference>
<dbReference type="FunFam" id="3.40.50.300:FF:000546">
    <property type="entry name" value="Transcription-repair-coupling factor"/>
    <property type="match status" value="1"/>
</dbReference>
<dbReference type="SUPFAM" id="SSF141259">
    <property type="entry name" value="CarD-like"/>
    <property type="match status" value="1"/>
</dbReference>
<organism evidence="15 16">
    <name type="scientific">Tectimicrobiota bacterium</name>
    <dbReference type="NCBI Taxonomy" id="2528274"/>
    <lineage>
        <taxon>Bacteria</taxon>
        <taxon>Pseudomonadati</taxon>
        <taxon>Nitrospinota/Tectimicrobiota group</taxon>
        <taxon>Candidatus Tectimicrobiota</taxon>
    </lineage>
</organism>
<sequence>FPGIESLSPFLYPHLETLASYFPKSPVLVLDEPQELRKIEKELRADLQESTGRQKPREPFLPTAEAFYISLAELSTAQDLPVVELSALNLSGDPAYIPFPLVTEAARPYGGRLREFLADLQGWHKKGEKIVLVAPTAARRQRLSGLLRENDLDGSFFESFAELVGENPEELPVPYGHLSLCLGELSSGFSLPALGFRLLTDDDIFHTGIAARKPRSGLARDGRAGYPQGWHPQGGYPALRVHDFRDLNVGDFVVHLSYGIGLYLGLKTLETQAHPGYPLGATRGDFLEIEYADHDKLYLPVDMINMVQKYRGAGSAPPRLDKLGSSSWEGVKKRVKKSLKEMAQELLKLYARRQLATTTPFDRDTQWHQEFAAAFEFEETEDQQAAIEDVRGDMEQSRPMDRLICGDVGYGKTEVAIRAAFKAAYDSSQVAVVVPTTLLAQQHFQTFKARFAPFPISVDVLSRFRSPREQKEILRRLQEGTLDIVIGTHRLLQKDVVFKNLGLVVIDEEQRFGVRHKERLKQLRESVHILTLTATPIPRTLQMSLVGFRDLSVIDTPPADRLSIRTLIRRFSERVLREAVDNELSRGGQIFFVHNRVESIDSMERYLRRLFPEIRIAVAHGQMLEKALERVMVRFLDRKIDLLLCSTIIESGLDIPAANTIIINRADRMGLSQLYQLRGRVGRDRLQAHAYLLVPGEDFLSAKAKKRLQAVLELSTLGSGFRLAMRDLEIRGAGNLLGAQQSGHIAAVGFDLYCKLLEEAVTELKGEKVPEKVETKVSVNADGYIPRSYLPDPKERLMIYKRLYSIQEPARLEEMEKELRDRFGHLPPPVERLVQTVQIRVMAAPLKVLRVERSNQHLTLTFHKSTPLSAARILELAGKSLDLRFIGEDTLQVKLSSPRWETVFPEVKNLLQRLESCATVT</sequence>
<dbReference type="PANTHER" id="PTHR47964:SF1">
    <property type="entry name" value="ATP-DEPENDENT DNA HELICASE HOMOLOG RECG, CHLOROPLASTIC"/>
    <property type="match status" value="1"/>
</dbReference>
<accession>A0A932GPZ3</accession>
<protein>
    <recommendedName>
        <fullName evidence="12">Transcription-repair-coupling factor</fullName>
    </recommendedName>
</protein>
<dbReference type="InterPro" id="IPR005118">
    <property type="entry name" value="TRCF_C"/>
</dbReference>
<dbReference type="GO" id="GO:0005737">
    <property type="term" value="C:cytoplasm"/>
    <property type="evidence" value="ECO:0007669"/>
    <property type="project" value="UniProtKB-SubCell"/>
</dbReference>
<dbReference type="Pfam" id="PF00271">
    <property type="entry name" value="Helicase_C"/>
    <property type="match status" value="1"/>
</dbReference>
<evidence type="ECO:0000256" key="2">
    <source>
        <dbReference type="ARBA" id="ARBA00022490"/>
    </source>
</evidence>
<evidence type="ECO:0000256" key="6">
    <source>
        <dbReference type="ARBA" id="ARBA00022806"/>
    </source>
</evidence>
<keyword evidence="7" id="KW-0067">ATP-binding</keyword>
<reference evidence="15" key="1">
    <citation type="submission" date="2020-07" db="EMBL/GenBank/DDBJ databases">
        <title>Huge and variable diversity of episymbiotic CPR bacteria and DPANN archaea in groundwater ecosystems.</title>
        <authorList>
            <person name="He C.Y."/>
            <person name="Keren R."/>
            <person name="Whittaker M."/>
            <person name="Farag I.F."/>
            <person name="Doudna J."/>
            <person name="Cate J.H.D."/>
            <person name="Banfield J.F."/>
        </authorList>
    </citation>
    <scope>NUCLEOTIDE SEQUENCE</scope>
    <source>
        <strain evidence="15">NC_groundwater_717_Ag_S-0.2um_59_8</strain>
    </source>
</reference>
<evidence type="ECO:0000259" key="14">
    <source>
        <dbReference type="PROSITE" id="PS51194"/>
    </source>
</evidence>
<evidence type="ECO:0000256" key="5">
    <source>
        <dbReference type="ARBA" id="ARBA00022801"/>
    </source>
</evidence>
<evidence type="ECO:0000256" key="8">
    <source>
        <dbReference type="ARBA" id="ARBA00023125"/>
    </source>
</evidence>
<dbReference type="InterPro" id="IPR004576">
    <property type="entry name" value="Mfd"/>
</dbReference>
<dbReference type="Pfam" id="PF02559">
    <property type="entry name" value="CarD_TRCF_RID"/>
    <property type="match status" value="1"/>
</dbReference>
<dbReference type="Pfam" id="PF03461">
    <property type="entry name" value="TRCF"/>
    <property type="match status" value="1"/>
</dbReference>
<dbReference type="SMART" id="SM01058">
    <property type="entry name" value="CarD_TRCF"/>
    <property type="match status" value="1"/>
</dbReference>
<dbReference type="SUPFAM" id="SSF52540">
    <property type="entry name" value="P-loop containing nucleoside triphosphate hydrolases"/>
    <property type="match status" value="3"/>
</dbReference>
<dbReference type="GO" id="GO:0003678">
    <property type="term" value="F:DNA helicase activity"/>
    <property type="evidence" value="ECO:0007669"/>
    <property type="project" value="TreeGrafter"/>
</dbReference>
<keyword evidence="3" id="KW-0547">Nucleotide-binding</keyword>
<dbReference type="Gene3D" id="3.90.1150.50">
    <property type="entry name" value="Transcription-repair-coupling factor, D7 domain"/>
    <property type="match status" value="1"/>
</dbReference>
<dbReference type="Pfam" id="PF00270">
    <property type="entry name" value="DEAD"/>
    <property type="match status" value="1"/>
</dbReference>
<dbReference type="InterPro" id="IPR047112">
    <property type="entry name" value="RecG/Mfd"/>
</dbReference>
<dbReference type="SUPFAM" id="SSF143517">
    <property type="entry name" value="TRCF domain-like"/>
    <property type="match status" value="1"/>
</dbReference>
<dbReference type="SMART" id="SM00490">
    <property type="entry name" value="HELICc"/>
    <property type="match status" value="1"/>
</dbReference>
<evidence type="ECO:0000313" key="16">
    <source>
        <dbReference type="Proteomes" id="UP000741360"/>
    </source>
</evidence>
<evidence type="ECO:0000256" key="10">
    <source>
        <dbReference type="ARBA" id="ARBA00061104"/>
    </source>
</evidence>
<comment type="caution">
    <text evidence="15">The sequence shown here is derived from an EMBL/GenBank/DDBJ whole genome shotgun (WGS) entry which is preliminary data.</text>
</comment>
<evidence type="ECO:0000256" key="1">
    <source>
        <dbReference type="ARBA" id="ARBA00004496"/>
    </source>
</evidence>
<keyword evidence="8" id="KW-0238">DNA-binding</keyword>
<evidence type="ECO:0000256" key="3">
    <source>
        <dbReference type="ARBA" id="ARBA00022741"/>
    </source>
</evidence>
<keyword evidence="5" id="KW-0378">Hydrolase</keyword>
<dbReference type="CDD" id="cd17991">
    <property type="entry name" value="DEXHc_TRCF"/>
    <property type="match status" value="1"/>
</dbReference>
<dbReference type="HAMAP" id="MF_00969">
    <property type="entry name" value="TRCF"/>
    <property type="match status" value="1"/>
</dbReference>
<dbReference type="InterPro" id="IPR037235">
    <property type="entry name" value="TRCF-like_C_D7"/>
</dbReference>
<evidence type="ECO:0000256" key="7">
    <source>
        <dbReference type="ARBA" id="ARBA00022840"/>
    </source>
</evidence>
<dbReference type="AlphaFoldDB" id="A0A932GPZ3"/>
<evidence type="ECO:0000259" key="13">
    <source>
        <dbReference type="PROSITE" id="PS51192"/>
    </source>
</evidence>
<feature type="domain" description="Helicase ATP-binding" evidence="13">
    <location>
        <begin position="393"/>
        <end position="554"/>
    </location>
</feature>
<dbReference type="Gene3D" id="2.40.10.170">
    <property type="match status" value="1"/>
</dbReference>
<evidence type="ECO:0000313" key="15">
    <source>
        <dbReference type="EMBL" id="MBI3014840.1"/>
    </source>
</evidence>
<dbReference type="SMART" id="SM00487">
    <property type="entry name" value="DEXDc"/>
    <property type="match status" value="1"/>
</dbReference>
<dbReference type="InterPro" id="IPR003711">
    <property type="entry name" value="CarD-like/TRCF_RID"/>
</dbReference>
<dbReference type="GO" id="GO:0006281">
    <property type="term" value="P:DNA repair"/>
    <property type="evidence" value="ECO:0007669"/>
    <property type="project" value="UniProtKB-KW"/>
</dbReference>
<dbReference type="EMBL" id="JACPSX010000131">
    <property type="protein sequence ID" value="MBI3014840.1"/>
    <property type="molecule type" value="Genomic_DNA"/>
</dbReference>
<dbReference type="PROSITE" id="PS51194">
    <property type="entry name" value="HELICASE_CTER"/>
    <property type="match status" value="1"/>
</dbReference>
<dbReference type="NCBIfam" id="TIGR00580">
    <property type="entry name" value="mfd"/>
    <property type="match status" value="1"/>
</dbReference>
<dbReference type="InterPro" id="IPR011545">
    <property type="entry name" value="DEAD/DEAH_box_helicase_dom"/>
</dbReference>
<evidence type="ECO:0000256" key="11">
    <source>
        <dbReference type="ARBA" id="ARBA00061399"/>
    </source>
</evidence>
<proteinExistence type="inferred from homology"/>
<gene>
    <name evidence="15" type="primary">mfd</name>
    <name evidence="15" type="ORF">HYY65_07250</name>
</gene>
<keyword evidence="4" id="KW-0227">DNA damage</keyword>
<evidence type="ECO:0000256" key="4">
    <source>
        <dbReference type="ARBA" id="ARBA00022763"/>
    </source>
</evidence>
<dbReference type="InterPro" id="IPR001650">
    <property type="entry name" value="Helicase_C-like"/>
</dbReference>
<evidence type="ECO:0000256" key="12">
    <source>
        <dbReference type="ARBA" id="ARBA00070128"/>
    </source>
</evidence>
<dbReference type="Proteomes" id="UP000741360">
    <property type="component" value="Unassembled WGS sequence"/>
</dbReference>
<comment type="subcellular location">
    <subcellularLocation>
        <location evidence="1">Cytoplasm</location>
    </subcellularLocation>
</comment>
<keyword evidence="2" id="KW-0963">Cytoplasm</keyword>
<feature type="domain" description="Helicase C-terminal" evidence="14">
    <location>
        <begin position="563"/>
        <end position="729"/>
    </location>
</feature>
<keyword evidence="6" id="KW-0347">Helicase</keyword>
<feature type="non-terminal residue" evidence="15">
    <location>
        <position position="1"/>
    </location>
</feature>
<comment type="similarity">
    <text evidence="10">In the N-terminal section; belongs to the UvrB family.</text>
</comment>
<dbReference type="SMART" id="SM00982">
    <property type="entry name" value="TRCF"/>
    <property type="match status" value="1"/>
</dbReference>
<dbReference type="InterPro" id="IPR027417">
    <property type="entry name" value="P-loop_NTPase"/>
</dbReference>
<evidence type="ECO:0000256" key="9">
    <source>
        <dbReference type="ARBA" id="ARBA00023204"/>
    </source>
</evidence>
<dbReference type="GO" id="GO:0003684">
    <property type="term" value="F:damaged DNA binding"/>
    <property type="evidence" value="ECO:0007669"/>
    <property type="project" value="InterPro"/>
</dbReference>
<dbReference type="PANTHER" id="PTHR47964">
    <property type="entry name" value="ATP-DEPENDENT DNA HELICASE HOMOLOG RECG, CHLOROPLASTIC"/>
    <property type="match status" value="1"/>
</dbReference>
<keyword evidence="9" id="KW-0234">DNA repair</keyword>
<dbReference type="PROSITE" id="PS51192">
    <property type="entry name" value="HELICASE_ATP_BIND_1"/>
    <property type="match status" value="1"/>
</dbReference>